<feature type="compositionally biased region" description="Polar residues" evidence="1">
    <location>
        <begin position="1"/>
        <end position="12"/>
    </location>
</feature>
<feature type="region of interest" description="Disordered" evidence="1">
    <location>
        <begin position="1"/>
        <end position="32"/>
    </location>
</feature>
<evidence type="ECO:0000256" key="1">
    <source>
        <dbReference type="SAM" id="MobiDB-lite"/>
    </source>
</evidence>
<accession>S7QIW5</accession>
<evidence type="ECO:0000313" key="3">
    <source>
        <dbReference type="EMBL" id="EPQ59283.1"/>
    </source>
</evidence>
<dbReference type="OMA" id="NICRACA"/>
<organism evidence="3 4">
    <name type="scientific">Gloeophyllum trabeum (strain ATCC 11539 / FP-39264 / Madison 617)</name>
    <name type="common">Brown rot fungus</name>
    <dbReference type="NCBI Taxonomy" id="670483"/>
    <lineage>
        <taxon>Eukaryota</taxon>
        <taxon>Fungi</taxon>
        <taxon>Dikarya</taxon>
        <taxon>Basidiomycota</taxon>
        <taxon>Agaricomycotina</taxon>
        <taxon>Agaricomycetes</taxon>
        <taxon>Gloeophyllales</taxon>
        <taxon>Gloeophyllaceae</taxon>
        <taxon>Gloeophyllum</taxon>
    </lineage>
</organism>
<keyword evidence="4" id="KW-1185">Reference proteome</keyword>
<feature type="compositionally biased region" description="Polar residues" evidence="1">
    <location>
        <begin position="296"/>
        <end position="313"/>
    </location>
</feature>
<dbReference type="OrthoDB" id="2260578at2759"/>
<dbReference type="EMBL" id="KB469297">
    <property type="protein sequence ID" value="EPQ59283.1"/>
    <property type="molecule type" value="Genomic_DNA"/>
</dbReference>
<dbReference type="SUPFAM" id="SSF57701">
    <property type="entry name" value="Zn2/Cys6 DNA-binding domain"/>
    <property type="match status" value="1"/>
</dbReference>
<dbReference type="KEGG" id="gtr:GLOTRDRAFT_125589"/>
<dbReference type="Pfam" id="PF00172">
    <property type="entry name" value="Zn_clus"/>
    <property type="match status" value="1"/>
</dbReference>
<feature type="region of interest" description="Disordered" evidence="1">
    <location>
        <begin position="479"/>
        <end position="500"/>
    </location>
</feature>
<dbReference type="CDD" id="cd00067">
    <property type="entry name" value="GAL4"/>
    <property type="match status" value="1"/>
</dbReference>
<dbReference type="PROSITE" id="PS00463">
    <property type="entry name" value="ZN2_CY6_FUNGAL_1"/>
    <property type="match status" value="1"/>
</dbReference>
<reference evidence="3 4" key="1">
    <citation type="journal article" date="2012" name="Science">
        <title>The Paleozoic origin of enzymatic lignin decomposition reconstructed from 31 fungal genomes.</title>
        <authorList>
            <person name="Floudas D."/>
            <person name="Binder M."/>
            <person name="Riley R."/>
            <person name="Barry K."/>
            <person name="Blanchette R.A."/>
            <person name="Henrissat B."/>
            <person name="Martinez A.T."/>
            <person name="Otillar R."/>
            <person name="Spatafora J.W."/>
            <person name="Yadav J.S."/>
            <person name="Aerts A."/>
            <person name="Benoit I."/>
            <person name="Boyd A."/>
            <person name="Carlson A."/>
            <person name="Copeland A."/>
            <person name="Coutinho P.M."/>
            <person name="de Vries R.P."/>
            <person name="Ferreira P."/>
            <person name="Findley K."/>
            <person name="Foster B."/>
            <person name="Gaskell J."/>
            <person name="Glotzer D."/>
            <person name="Gorecki P."/>
            <person name="Heitman J."/>
            <person name="Hesse C."/>
            <person name="Hori C."/>
            <person name="Igarashi K."/>
            <person name="Jurgens J.A."/>
            <person name="Kallen N."/>
            <person name="Kersten P."/>
            <person name="Kohler A."/>
            <person name="Kuees U."/>
            <person name="Kumar T.K.A."/>
            <person name="Kuo A."/>
            <person name="LaButti K."/>
            <person name="Larrondo L.F."/>
            <person name="Lindquist E."/>
            <person name="Ling A."/>
            <person name="Lombard V."/>
            <person name="Lucas S."/>
            <person name="Lundell T."/>
            <person name="Martin R."/>
            <person name="McLaughlin D.J."/>
            <person name="Morgenstern I."/>
            <person name="Morin E."/>
            <person name="Murat C."/>
            <person name="Nagy L.G."/>
            <person name="Nolan M."/>
            <person name="Ohm R.A."/>
            <person name="Patyshakuliyeva A."/>
            <person name="Rokas A."/>
            <person name="Ruiz-Duenas F.J."/>
            <person name="Sabat G."/>
            <person name="Salamov A."/>
            <person name="Samejima M."/>
            <person name="Schmutz J."/>
            <person name="Slot J.C."/>
            <person name="St John F."/>
            <person name="Stenlid J."/>
            <person name="Sun H."/>
            <person name="Sun S."/>
            <person name="Syed K."/>
            <person name="Tsang A."/>
            <person name="Wiebenga A."/>
            <person name="Young D."/>
            <person name="Pisabarro A."/>
            <person name="Eastwood D.C."/>
            <person name="Martin F."/>
            <person name="Cullen D."/>
            <person name="Grigoriev I.V."/>
            <person name="Hibbett D.S."/>
        </authorList>
    </citation>
    <scope>NUCLEOTIDE SEQUENCE [LARGE SCALE GENOMIC DNA]</scope>
    <source>
        <strain evidence="3 4">ATCC 11539</strain>
    </source>
</reference>
<name>S7QIW5_GLOTA</name>
<dbReference type="SMART" id="SM00066">
    <property type="entry name" value="GAL4"/>
    <property type="match status" value="1"/>
</dbReference>
<dbReference type="InterPro" id="IPR036864">
    <property type="entry name" value="Zn2-C6_fun-type_DNA-bd_sf"/>
</dbReference>
<feature type="compositionally biased region" description="Low complexity" evidence="1">
    <location>
        <begin position="266"/>
        <end position="278"/>
    </location>
</feature>
<feature type="compositionally biased region" description="Basic and acidic residues" evidence="1">
    <location>
        <begin position="315"/>
        <end position="336"/>
    </location>
</feature>
<dbReference type="HOGENOM" id="CLU_545195_0_0_1"/>
<gene>
    <name evidence="3" type="ORF">GLOTRDRAFT_125589</name>
</gene>
<sequence length="500" mass="54137">MDMTRSTNSQRPANARPDAPTAARHHATTDAIPIIPLRRRKTQLACNECRRRQVKCEQLPPGSPCSRCKKRGIKCEYLSSAARSAPPGDAPGDDGRPSQTIRADQGASEDMPYSPSSPTVPSHPGSRQHWDTTGPEWTRNTEPLLTNAPQYGTSYYTPAPHSPVPYGYEFSAPAGPYEPPDAYGHHAVHPVASAGGPYVVAQGGVSPHAITHQPNSVGYPHSPYVSQSQAYHVDISRSHNSRPSYTPPSPGNYSVTSSPSPPFGSPATDDAPTAQAPPGVLQSPISAASSVHFGPSYSQANFQPPTPSFQTWRGAQEHSFETHHSASSGDHARELDGHYNLRPTHICLASSSATPHAVSSPNPNIPMSIPTGSVYHHYPSTNEMRVDETNTHFSDVREGHRQGMDYQNQEEHTNVAGHPRSFFPAYANAGAGDWPPTFPSSYSNHPLPQSNAHIYPACMDQQGLSTLYDSWTHQMVPGVAQSDQEQRSLPYAGTYAPQRT</sequence>
<dbReference type="InterPro" id="IPR001138">
    <property type="entry name" value="Zn2Cys6_DnaBD"/>
</dbReference>
<dbReference type="GeneID" id="19301264"/>
<protein>
    <recommendedName>
        <fullName evidence="2">Zn(2)-C6 fungal-type domain-containing protein</fullName>
    </recommendedName>
</protein>
<dbReference type="Gene3D" id="4.10.240.10">
    <property type="entry name" value="Zn(2)-C6 fungal-type DNA-binding domain"/>
    <property type="match status" value="1"/>
</dbReference>
<feature type="region of interest" description="Disordered" evidence="1">
    <location>
        <begin position="80"/>
        <end position="152"/>
    </location>
</feature>
<feature type="region of interest" description="Disordered" evidence="1">
    <location>
        <begin position="296"/>
        <end position="336"/>
    </location>
</feature>
<dbReference type="AlphaFoldDB" id="S7QIW5"/>
<dbReference type="GO" id="GO:0000981">
    <property type="term" value="F:DNA-binding transcription factor activity, RNA polymerase II-specific"/>
    <property type="evidence" value="ECO:0007669"/>
    <property type="project" value="InterPro"/>
</dbReference>
<dbReference type="PROSITE" id="PS50048">
    <property type="entry name" value="ZN2_CY6_FUNGAL_2"/>
    <property type="match status" value="1"/>
</dbReference>
<feature type="region of interest" description="Disordered" evidence="1">
    <location>
        <begin position="236"/>
        <end position="282"/>
    </location>
</feature>
<dbReference type="GO" id="GO:0008270">
    <property type="term" value="F:zinc ion binding"/>
    <property type="evidence" value="ECO:0007669"/>
    <property type="project" value="InterPro"/>
</dbReference>
<evidence type="ECO:0000313" key="4">
    <source>
        <dbReference type="Proteomes" id="UP000030669"/>
    </source>
</evidence>
<feature type="compositionally biased region" description="Polar residues" evidence="1">
    <location>
        <begin position="138"/>
        <end position="152"/>
    </location>
</feature>
<feature type="domain" description="Zn(2)-C6 fungal-type" evidence="2">
    <location>
        <begin position="45"/>
        <end position="77"/>
    </location>
</feature>
<dbReference type="RefSeq" id="XP_007862318.1">
    <property type="nucleotide sequence ID" value="XM_007864127.1"/>
</dbReference>
<proteinExistence type="predicted"/>
<dbReference type="Proteomes" id="UP000030669">
    <property type="component" value="Unassembled WGS sequence"/>
</dbReference>
<evidence type="ECO:0000259" key="2">
    <source>
        <dbReference type="PROSITE" id="PS50048"/>
    </source>
</evidence>